<dbReference type="EMBL" id="BPVZ01000079">
    <property type="protein sequence ID" value="GKV28351.1"/>
    <property type="molecule type" value="Genomic_DNA"/>
</dbReference>
<organism evidence="1 2">
    <name type="scientific">Rubroshorea leprosula</name>
    <dbReference type="NCBI Taxonomy" id="152421"/>
    <lineage>
        <taxon>Eukaryota</taxon>
        <taxon>Viridiplantae</taxon>
        <taxon>Streptophyta</taxon>
        <taxon>Embryophyta</taxon>
        <taxon>Tracheophyta</taxon>
        <taxon>Spermatophyta</taxon>
        <taxon>Magnoliopsida</taxon>
        <taxon>eudicotyledons</taxon>
        <taxon>Gunneridae</taxon>
        <taxon>Pentapetalae</taxon>
        <taxon>rosids</taxon>
        <taxon>malvids</taxon>
        <taxon>Malvales</taxon>
        <taxon>Dipterocarpaceae</taxon>
        <taxon>Rubroshorea</taxon>
    </lineage>
</organism>
<protein>
    <submittedName>
        <fullName evidence="1">Uncharacterized protein</fullName>
    </submittedName>
</protein>
<comment type="caution">
    <text evidence="1">The sequence shown here is derived from an EMBL/GenBank/DDBJ whole genome shotgun (WGS) entry which is preliminary data.</text>
</comment>
<reference evidence="1 2" key="1">
    <citation type="journal article" date="2021" name="Commun. Biol.">
        <title>The genome of Shorea leprosula (Dipterocarpaceae) highlights the ecological relevance of drought in aseasonal tropical rainforests.</title>
        <authorList>
            <person name="Ng K.K.S."/>
            <person name="Kobayashi M.J."/>
            <person name="Fawcett J.A."/>
            <person name="Hatakeyama M."/>
            <person name="Paape T."/>
            <person name="Ng C.H."/>
            <person name="Ang C.C."/>
            <person name="Tnah L.H."/>
            <person name="Lee C.T."/>
            <person name="Nishiyama T."/>
            <person name="Sese J."/>
            <person name="O'Brien M.J."/>
            <person name="Copetti D."/>
            <person name="Mohd Noor M.I."/>
            <person name="Ong R.C."/>
            <person name="Putra M."/>
            <person name="Sireger I.Z."/>
            <person name="Indrioko S."/>
            <person name="Kosugi Y."/>
            <person name="Izuno A."/>
            <person name="Isagi Y."/>
            <person name="Lee S.L."/>
            <person name="Shimizu K.K."/>
        </authorList>
    </citation>
    <scope>NUCLEOTIDE SEQUENCE [LARGE SCALE GENOMIC DNA]</scope>
    <source>
        <strain evidence="1">214</strain>
    </source>
</reference>
<keyword evidence="2" id="KW-1185">Reference proteome</keyword>
<evidence type="ECO:0000313" key="1">
    <source>
        <dbReference type="EMBL" id="GKV28351.1"/>
    </source>
</evidence>
<dbReference type="Proteomes" id="UP001054252">
    <property type="component" value="Unassembled WGS sequence"/>
</dbReference>
<dbReference type="AlphaFoldDB" id="A0AAV5KUU4"/>
<name>A0AAV5KUU4_9ROSI</name>
<sequence length="62" mass="6622">MKNKQNVPHSVAKWPPPCKGPCGVIPAGWDWLGQTLTADRAVFIAAAVPAMLPVNATPPYLK</sequence>
<evidence type="ECO:0000313" key="2">
    <source>
        <dbReference type="Proteomes" id="UP001054252"/>
    </source>
</evidence>
<gene>
    <name evidence="1" type="ORF">SLEP1_g37422</name>
</gene>
<proteinExistence type="predicted"/>
<accession>A0AAV5KUU4</accession>